<comment type="caution">
    <text evidence="2">The sequence shown here is derived from an EMBL/GenBank/DDBJ whole genome shotgun (WGS) entry which is preliminary data.</text>
</comment>
<gene>
    <name evidence="2" type="ORF">PSYMO_37172</name>
</gene>
<dbReference type="SUPFAM" id="SSF53955">
    <property type="entry name" value="Lysozyme-like"/>
    <property type="match status" value="1"/>
</dbReference>
<evidence type="ECO:0000313" key="3">
    <source>
        <dbReference type="Proteomes" id="UP000003465"/>
    </source>
</evidence>
<name>A0A656GMV7_PSEA0</name>
<dbReference type="InterPro" id="IPR031304">
    <property type="entry name" value="SLT_2"/>
</dbReference>
<dbReference type="AlphaFoldDB" id="A0A656GMV7"/>
<dbReference type="Pfam" id="PF13406">
    <property type="entry name" value="SLT_2"/>
    <property type="match status" value="1"/>
</dbReference>
<organism evidence="2 3">
    <name type="scientific">Pseudomonas amygdali pv. mori str. 301020</name>
    <dbReference type="NCBI Taxonomy" id="629261"/>
    <lineage>
        <taxon>Bacteria</taxon>
        <taxon>Pseudomonadati</taxon>
        <taxon>Pseudomonadota</taxon>
        <taxon>Gammaproteobacteria</taxon>
        <taxon>Pseudomonadales</taxon>
        <taxon>Pseudomonadaceae</taxon>
        <taxon>Pseudomonas</taxon>
        <taxon>Pseudomonas amygdali</taxon>
    </lineage>
</organism>
<dbReference type="EMBL" id="AEAG01002875">
    <property type="protein sequence ID" value="EGH26805.1"/>
    <property type="molecule type" value="Genomic_DNA"/>
</dbReference>
<protein>
    <recommendedName>
        <fullName evidence="1">Transglycosylase SLT domain-containing protein</fullName>
    </recommendedName>
</protein>
<dbReference type="Gene3D" id="1.10.8.350">
    <property type="entry name" value="Bacterial muramidase"/>
    <property type="match status" value="1"/>
</dbReference>
<dbReference type="InterPro" id="IPR023346">
    <property type="entry name" value="Lysozyme-like_dom_sf"/>
</dbReference>
<feature type="non-terminal residue" evidence="2">
    <location>
        <position position="38"/>
    </location>
</feature>
<evidence type="ECO:0000313" key="2">
    <source>
        <dbReference type="EMBL" id="EGH26805.1"/>
    </source>
</evidence>
<dbReference type="Proteomes" id="UP000003465">
    <property type="component" value="Unassembled WGS sequence"/>
</dbReference>
<reference evidence="2 3" key="1">
    <citation type="journal article" date="2011" name="PLoS Pathog.">
        <title>Dynamic evolution of pathogenicity revealed by sequencing and comparative genomics of 19 Pseudomonas syringae isolates.</title>
        <authorList>
            <person name="Baltrus D.A."/>
            <person name="Nishimura M.T."/>
            <person name="Romanchuk A."/>
            <person name="Chang J.H."/>
            <person name="Mukhtar M.S."/>
            <person name="Cherkis K."/>
            <person name="Roach J."/>
            <person name="Grant S.R."/>
            <person name="Jones C.D."/>
            <person name="Dangl J.L."/>
        </authorList>
    </citation>
    <scope>NUCLEOTIDE SEQUENCE [LARGE SCALE GENOMIC DNA]</scope>
    <source>
        <strain evidence="2 3">301020</strain>
    </source>
</reference>
<accession>A0A656GMV7</accession>
<sequence length="38" mass="4069">ASEDASINREIKSLLEIIQHGDITPDKMLGSWAGAMGI</sequence>
<proteinExistence type="predicted"/>
<feature type="domain" description="Transglycosylase SLT" evidence="1">
    <location>
        <begin position="7"/>
        <end position="38"/>
    </location>
</feature>
<evidence type="ECO:0000259" key="1">
    <source>
        <dbReference type="Pfam" id="PF13406"/>
    </source>
</evidence>
<feature type="non-terminal residue" evidence="2">
    <location>
        <position position="1"/>
    </location>
</feature>